<dbReference type="Pfam" id="PF02899">
    <property type="entry name" value="Phage_int_SAM_1"/>
    <property type="match status" value="1"/>
</dbReference>
<evidence type="ECO:0000259" key="13">
    <source>
        <dbReference type="PROSITE" id="PS51900"/>
    </source>
</evidence>
<dbReference type="InterPro" id="IPR011931">
    <property type="entry name" value="Recomb_XerC"/>
</dbReference>
<dbReference type="AlphaFoldDB" id="A0A0T5Z8Q0"/>
<dbReference type="HAMAP" id="MF_01808">
    <property type="entry name" value="Recomb_XerC_XerD"/>
    <property type="match status" value="1"/>
</dbReference>
<evidence type="ECO:0000256" key="5">
    <source>
        <dbReference type="ARBA" id="ARBA00022618"/>
    </source>
</evidence>
<keyword evidence="17" id="KW-1185">Reference proteome</keyword>
<dbReference type="CDD" id="cd00798">
    <property type="entry name" value="INT_XerDC_C"/>
    <property type="match status" value="1"/>
</dbReference>
<dbReference type="InterPro" id="IPR010998">
    <property type="entry name" value="Integrase_recombinase_N"/>
</dbReference>
<dbReference type="NCBIfam" id="NF001399">
    <property type="entry name" value="PRK00283.1"/>
    <property type="match status" value="1"/>
</dbReference>
<dbReference type="EMBL" id="LMXI01000196">
    <property type="protein sequence ID" value="KRT59167.1"/>
    <property type="molecule type" value="Genomic_DNA"/>
</dbReference>
<feature type="domain" description="Tyr recombinase" evidence="12">
    <location>
        <begin position="115"/>
        <end position="295"/>
    </location>
</feature>
<dbReference type="PROSITE" id="PS51900">
    <property type="entry name" value="CB"/>
    <property type="match status" value="1"/>
</dbReference>
<comment type="subunit">
    <text evidence="11">Forms a cyclic heterotetrameric complex composed of two molecules of XerC and two molecules of XerD.</text>
</comment>
<organism evidence="15 16">
    <name type="scientific">endosymbiont of Ridgeia piscesae</name>
    <dbReference type="NCBI Taxonomy" id="54398"/>
    <lineage>
        <taxon>Bacteria</taxon>
        <taxon>Pseudomonadati</taxon>
        <taxon>Pseudomonadota</taxon>
        <taxon>Gammaproteobacteria</taxon>
        <taxon>sulfur-oxidizing symbionts</taxon>
    </lineage>
</organism>
<evidence type="ECO:0000313" key="17">
    <source>
        <dbReference type="Proteomes" id="UP000051634"/>
    </source>
</evidence>
<evidence type="ECO:0000256" key="1">
    <source>
        <dbReference type="ARBA" id="ARBA00004496"/>
    </source>
</evidence>
<keyword evidence="10 11" id="KW-0131">Cell cycle</keyword>
<feature type="domain" description="Core-binding (CB)" evidence="13">
    <location>
        <begin position="8"/>
        <end position="94"/>
    </location>
</feature>
<dbReference type="GO" id="GO:0003677">
    <property type="term" value="F:DNA binding"/>
    <property type="evidence" value="ECO:0007669"/>
    <property type="project" value="UniProtKB-UniRule"/>
</dbReference>
<keyword evidence="5 11" id="KW-0132">Cell division</keyword>
<evidence type="ECO:0000256" key="6">
    <source>
        <dbReference type="ARBA" id="ARBA00022829"/>
    </source>
</evidence>
<evidence type="ECO:0000256" key="8">
    <source>
        <dbReference type="ARBA" id="ARBA00023125"/>
    </source>
</evidence>
<dbReference type="InterPro" id="IPR004107">
    <property type="entry name" value="Integrase_SAM-like_N"/>
</dbReference>
<dbReference type="InterPro" id="IPR023009">
    <property type="entry name" value="Tyrosine_recombinase_XerC/XerD"/>
</dbReference>
<evidence type="ECO:0000313" key="15">
    <source>
        <dbReference type="EMBL" id="KRT59167.1"/>
    </source>
</evidence>
<dbReference type="Proteomes" id="UP000051276">
    <property type="component" value="Unassembled WGS sequence"/>
</dbReference>
<comment type="caution">
    <text evidence="15">The sequence shown here is derived from an EMBL/GenBank/DDBJ whole genome shotgun (WGS) entry which is preliminary data.</text>
</comment>
<comment type="similarity">
    <text evidence="2 11">Belongs to the 'phage' integrase family. XerC subfamily.</text>
</comment>
<dbReference type="Gene3D" id="1.10.150.130">
    <property type="match status" value="1"/>
</dbReference>
<feature type="active site" evidence="11">
    <location>
        <position position="273"/>
    </location>
</feature>
<dbReference type="PANTHER" id="PTHR30349">
    <property type="entry name" value="PHAGE INTEGRASE-RELATED"/>
    <property type="match status" value="1"/>
</dbReference>
<keyword evidence="7 11" id="KW-0229">DNA integration</keyword>
<dbReference type="PANTHER" id="PTHR30349:SF81">
    <property type="entry name" value="TYROSINE RECOMBINASE XERC"/>
    <property type="match status" value="1"/>
</dbReference>
<dbReference type="OrthoDB" id="9801717at2"/>
<evidence type="ECO:0000256" key="2">
    <source>
        <dbReference type="ARBA" id="ARBA00006657"/>
    </source>
</evidence>
<dbReference type="InterPro" id="IPR044068">
    <property type="entry name" value="CB"/>
</dbReference>
<protein>
    <recommendedName>
        <fullName evidence="3 11">Tyrosine recombinase XerC</fullName>
    </recommendedName>
</protein>
<dbReference type="Proteomes" id="UP000051634">
    <property type="component" value="Unassembled WGS sequence"/>
</dbReference>
<dbReference type="GO" id="GO:0006313">
    <property type="term" value="P:DNA transposition"/>
    <property type="evidence" value="ECO:0007669"/>
    <property type="project" value="UniProtKB-UniRule"/>
</dbReference>
<dbReference type="STRING" id="54398.Ga0074115_10262"/>
<dbReference type="SUPFAM" id="SSF56349">
    <property type="entry name" value="DNA breaking-rejoining enzymes"/>
    <property type="match status" value="1"/>
</dbReference>
<dbReference type="InterPro" id="IPR050090">
    <property type="entry name" value="Tyrosine_recombinase_XerCD"/>
</dbReference>
<sequence length="305" mass="34787">MSDPAQASELQCWVDRFLLHLRDERRLSPHTLASYRRDLSQLIHWLDEQGISHWSHLSANQIRGYIAQRHRQGLAAKSLQRELSSLRSLYRFLLREQAVDNNPALGVRAPKAQRRLPATLDADQLSQLLEISDNSPVALRDRAIMELFYSSGLRLAELIDLDLGQIDQADAEVEVMGKGSRARRLPVGRRALQAIEAWLAVRPQLAAVDEPALFVGVRGQRISRSTIQKQLRHWSRQQGSPHNLHPHMLRHSFASHLLESSGDLRAVQELLGHANISTTQIYTHLDFQHLAQVYDQTHPRAKKQK</sequence>
<dbReference type="Gene3D" id="1.10.443.10">
    <property type="entry name" value="Intergrase catalytic core"/>
    <property type="match status" value="1"/>
</dbReference>
<evidence type="ECO:0000256" key="11">
    <source>
        <dbReference type="HAMAP-Rule" id="MF_01808"/>
    </source>
</evidence>
<evidence type="ECO:0000256" key="7">
    <source>
        <dbReference type="ARBA" id="ARBA00022908"/>
    </source>
</evidence>
<feature type="active site" evidence="11">
    <location>
        <position position="250"/>
    </location>
</feature>
<dbReference type="GO" id="GO:0007059">
    <property type="term" value="P:chromosome segregation"/>
    <property type="evidence" value="ECO:0007669"/>
    <property type="project" value="UniProtKB-UniRule"/>
</dbReference>
<evidence type="ECO:0000256" key="10">
    <source>
        <dbReference type="ARBA" id="ARBA00023306"/>
    </source>
</evidence>
<evidence type="ECO:0000256" key="4">
    <source>
        <dbReference type="ARBA" id="ARBA00022490"/>
    </source>
</evidence>
<keyword evidence="6 11" id="KW-0159">Chromosome partition</keyword>
<keyword evidence="8 11" id="KW-0238">DNA-binding</keyword>
<dbReference type="EMBL" id="LDXT01000094">
    <property type="protein sequence ID" value="KRT53960.1"/>
    <property type="molecule type" value="Genomic_DNA"/>
</dbReference>
<comment type="subcellular location">
    <subcellularLocation>
        <location evidence="1 11">Cytoplasm</location>
    </subcellularLocation>
</comment>
<dbReference type="InterPro" id="IPR002104">
    <property type="entry name" value="Integrase_catalytic"/>
</dbReference>
<dbReference type="Pfam" id="PF00589">
    <property type="entry name" value="Phage_integrase"/>
    <property type="match status" value="1"/>
</dbReference>
<accession>A0A0T5Z8Q0</accession>
<dbReference type="GO" id="GO:0009037">
    <property type="term" value="F:tyrosine-based site-specific recombinase activity"/>
    <property type="evidence" value="ECO:0007669"/>
    <property type="project" value="UniProtKB-UniRule"/>
</dbReference>
<feature type="active site" evidence="11">
    <location>
        <position position="247"/>
    </location>
</feature>
<dbReference type="InterPro" id="IPR011010">
    <property type="entry name" value="DNA_brk_join_enz"/>
</dbReference>
<evidence type="ECO:0000313" key="14">
    <source>
        <dbReference type="EMBL" id="KRT53960.1"/>
    </source>
</evidence>
<dbReference type="NCBIfam" id="TIGR02224">
    <property type="entry name" value="recomb_XerC"/>
    <property type="match status" value="1"/>
</dbReference>
<dbReference type="GO" id="GO:0005737">
    <property type="term" value="C:cytoplasm"/>
    <property type="evidence" value="ECO:0007669"/>
    <property type="project" value="UniProtKB-SubCell"/>
</dbReference>
<reference evidence="16 17" key="1">
    <citation type="submission" date="2015-11" db="EMBL/GenBank/DDBJ databases">
        <title>The genome of Candidatus Endoriftia persephone in Ridgeia piscesae and population structure of the North Eastern Pacific vestimentiferan symbionts.</title>
        <authorList>
            <person name="Perez M."/>
            <person name="Juniper K.S."/>
        </authorList>
    </citation>
    <scope>NUCLEOTIDE SEQUENCE [LARGE SCALE GENOMIC DNA]</scope>
    <source>
        <strain evidence="15">Ind10</strain>
        <strain evidence="14">Ind11</strain>
    </source>
</reference>
<comment type="function">
    <text evidence="11">Site-specific tyrosine recombinase, which acts by catalyzing the cutting and rejoining of the recombining DNA molecules. The XerC-XerD complex is essential to convert dimers of the bacterial chromosome into monomers to permit their segregation at cell division. It also contributes to the segregational stability of plasmids.</text>
</comment>
<evidence type="ECO:0000259" key="12">
    <source>
        <dbReference type="PROSITE" id="PS51898"/>
    </source>
</evidence>
<keyword evidence="9 11" id="KW-0233">DNA recombination</keyword>
<feature type="active site" evidence="11">
    <location>
        <position position="154"/>
    </location>
</feature>
<keyword evidence="4 11" id="KW-0963">Cytoplasm</keyword>
<dbReference type="InterPro" id="IPR013762">
    <property type="entry name" value="Integrase-like_cat_sf"/>
</dbReference>
<name>A0A0T5Z8Q0_9GAMM</name>
<dbReference type="PATRIC" id="fig|54398.3.peg.301"/>
<evidence type="ECO:0000256" key="3">
    <source>
        <dbReference type="ARBA" id="ARBA00015804"/>
    </source>
</evidence>
<feature type="active site" description="O-(3'-phospho-DNA)-tyrosine intermediate" evidence="11">
    <location>
        <position position="282"/>
    </location>
</feature>
<dbReference type="PROSITE" id="PS51898">
    <property type="entry name" value="TYR_RECOMBINASE"/>
    <property type="match status" value="1"/>
</dbReference>
<gene>
    <name evidence="11" type="primary">xerC</name>
    <name evidence="14" type="ORF">Ga0074115_10262</name>
    <name evidence="15" type="ORF">Ga0076813_14988</name>
</gene>
<evidence type="ECO:0000313" key="16">
    <source>
        <dbReference type="Proteomes" id="UP000051276"/>
    </source>
</evidence>
<evidence type="ECO:0000256" key="9">
    <source>
        <dbReference type="ARBA" id="ARBA00023172"/>
    </source>
</evidence>
<dbReference type="RefSeq" id="WP_057955683.1">
    <property type="nucleotide sequence ID" value="NZ_KQ556888.1"/>
</dbReference>
<feature type="active site" evidence="11">
    <location>
        <position position="178"/>
    </location>
</feature>
<dbReference type="GO" id="GO:0051301">
    <property type="term" value="P:cell division"/>
    <property type="evidence" value="ECO:0007669"/>
    <property type="project" value="UniProtKB-UniRule"/>
</dbReference>
<proteinExistence type="inferred from homology"/>